<dbReference type="CDD" id="cd04301">
    <property type="entry name" value="NAT_SF"/>
    <property type="match status" value="1"/>
</dbReference>
<feature type="compositionally biased region" description="Polar residues" evidence="1">
    <location>
        <begin position="1"/>
        <end position="10"/>
    </location>
</feature>
<dbReference type="UniPathway" id="UPA00113">
    <property type="reaction ID" value="UER00529"/>
</dbReference>
<sequence length="400" mass="45121">MTTSNLILTASSPTTSTPTPRITPPHKLSIQLPPHPHVHTWNRHLPSYNQAHCSEIPIFKDACYVREQVFVHEQQVVPLVHHLDPDDARSVHIVIYAPENSEPEDIISGDSRESFQSKYVPVGTIRILPYPDHARPLPNSSIVAPPPTTNEELLHSSIFFNLPPPAYESTVSSALHDGIEPYIRLGRLALLPSYRGRGYADLLIQAALKWASENPRFSYEMLREEEKKRVPEWRGLVCLHAREKAVETWGRNGFLVDEEYPNSYPMHGSRSYNKWYHPKDTAPSWISFRQQYSANNIPPINSPIVTSEEDHASMRSEEATARKFRSRCSSLSIHVYIYSLFRSLAAVDEGFGSGRTRVEATFAFCAAPQALNFPKANFAVVCCSLNLPTLAPIGIRFLQS</sequence>
<dbReference type="AlphaFoldDB" id="A0A5N6K681"/>
<dbReference type="InterPro" id="IPR016181">
    <property type="entry name" value="Acyl_CoA_acyltransferase"/>
</dbReference>
<dbReference type="SUPFAM" id="SSF55729">
    <property type="entry name" value="Acyl-CoA N-acyltransferases (Nat)"/>
    <property type="match status" value="1"/>
</dbReference>
<feature type="compositionally biased region" description="Low complexity" evidence="1">
    <location>
        <begin position="11"/>
        <end position="20"/>
    </location>
</feature>
<protein>
    <recommendedName>
        <fullName evidence="2">N-acetyltransferase domain-containing protein</fullName>
    </recommendedName>
</protein>
<dbReference type="PROSITE" id="PS51186">
    <property type="entry name" value="GNAT"/>
    <property type="match status" value="1"/>
</dbReference>
<organism evidence="3 4">
    <name type="scientific">Monilinia laxa</name>
    <name type="common">Brown rot fungus</name>
    <name type="synonym">Sclerotinia laxa</name>
    <dbReference type="NCBI Taxonomy" id="61186"/>
    <lineage>
        <taxon>Eukaryota</taxon>
        <taxon>Fungi</taxon>
        <taxon>Dikarya</taxon>
        <taxon>Ascomycota</taxon>
        <taxon>Pezizomycotina</taxon>
        <taxon>Leotiomycetes</taxon>
        <taxon>Helotiales</taxon>
        <taxon>Sclerotiniaceae</taxon>
        <taxon>Monilinia</taxon>
    </lineage>
</organism>
<dbReference type="GO" id="GO:0006048">
    <property type="term" value="P:UDP-N-acetylglucosamine biosynthetic process"/>
    <property type="evidence" value="ECO:0007669"/>
    <property type="project" value="UniProtKB-UniPathway"/>
</dbReference>
<name>A0A5N6K681_MONLA</name>
<evidence type="ECO:0000259" key="2">
    <source>
        <dbReference type="PROSITE" id="PS51186"/>
    </source>
</evidence>
<dbReference type="InterPro" id="IPR000182">
    <property type="entry name" value="GNAT_dom"/>
</dbReference>
<dbReference type="Proteomes" id="UP000326757">
    <property type="component" value="Unassembled WGS sequence"/>
</dbReference>
<reference evidence="3 4" key="1">
    <citation type="submission" date="2019-06" db="EMBL/GenBank/DDBJ databases">
        <title>Genome Sequence of the Brown Rot Fungal Pathogen Monilinia laxa.</title>
        <authorList>
            <person name="De Miccolis Angelini R.M."/>
            <person name="Landi L."/>
            <person name="Abate D."/>
            <person name="Pollastro S."/>
            <person name="Romanazzi G."/>
            <person name="Faretra F."/>
        </authorList>
    </citation>
    <scope>NUCLEOTIDE SEQUENCE [LARGE SCALE GENOMIC DNA]</scope>
    <source>
        <strain evidence="3 4">Mlax316</strain>
    </source>
</reference>
<dbReference type="EMBL" id="VIGI01000007">
    <property type="protein sequence ID" value="KAB8298073.1"/>
    <property type="molecule type" value="Genomic_DNA"/>
</dbReference>
<accession>A0A5N6K681</accession>
<evidence type="ECO:0000313" key="4">
    <source>
        <dbReference type="Proteomes" id="UP000326757"/>
    </source>
</evidence>
<feature type="region of interest" description="Disordered" evidence="1">
    <location>
        <begin position="1"/>
        <end position="23"/>
    </location>
</feature>
<dbReference type="Pfam" id="PF00583">
    <property type="entry name" value="Acetyltransf_1"/>
    <property type="match status" value="1"/>
</dbReference>
<dbReference type="GO" id="GO:0016747">
    <property type="term" value="F:acyltransferase activity, transferring groups other than amino-acyl groups"/>
    <property type="evidence" value="ECO:0007669"/>
    <property type="project" value="InterPro"/>
</dbReference>
<keyword evidence="4" id="KW-1185">Reference proteome</keyword>
<evidence type="ECO:0000256" key="1">
    <source>
        <dbReference type="SAM" id="MobiDB-lite"/>
    </source>
</evidence>
<dbReference type="OrthoDB" id="329272at2759"/>
<dbReference type="Gene3D" id="3.40.630.30">
    <property type="match status" value="1"/>
</dbReference>
<gene>
    <name evidence="3" type="ORF">EYC80_001837</name>
</gene>
<evidence type="ECO:0000313" key="3">
    <source>
        <dbReference type="EMBL" id="KAB8298073.1"/>
    </source>
</evidence>
<comment type="caution">
    <text evidence="3">The sequence shown here is derived from an EMBL/GenBank/DDBJ whole genome shotgun (WGS) entry which is preliminary data.</text>
</comment>
<proteinExistence type="predicted"/>
<feature type="domain" description="N-acetyltransferase" evidence="2">
    <location>
        <begin position="123"/>
        <end position="277"/>
    </location>
</feature>